<evidence type="ECO:0000256" key="6">
    <source>
        <dbReference type="SAM" id="Phobius"/>
    </source>
</evidence>
<feature type="transmembrane region" description="Helical" evidence="6">
    <location>
        <begin position="76"/>
        <end position="93"/>
    </location>
</feature>
<dbReference type="PANTHER" id="PTHR23501:SF59">
    <property type="entry name" value="MAJOR FACILITATOR SUPERFAMILY (MFS) PROFILE DOMAIN-CONTAINING PROTEIN-RELATED"/>
    <property type="match status" value="1"/>
</dbReference>
<evidence type="ECO:0000259" key="7">
    <source>
        <dbReference type="PROSITE" id="PS50850"/>
    </source>
</evidence>
<feature type="domain" description="Major facilitator superfamily (MFS) profile" evidence="7">
    <location>
        <begin position="39"/>
        <end position="509"/>
    </location>
</feature>
<dbReference type="CDD" id="cd17502">
    <property type="entry name" value="MFS_Azr1_MDR_like"/>
    <property type="match status" value="1"/>
</dbReference>
<keyword evidence="4 6" id="KW-0472">Membrane</keyword>
<sequence length="528" mass="57097">MEKELVESKTDTTDEQQQDFRPTNERQEDFQPTWRFNAAFGSLMVLSLMASLDATSLSVAIPTIVNALHGTAIEGFWSGTSFLLTSTVFQPVLGSLSTVFGRKSMVMASIIFFGVGAVVAATASDMTALLVGRALQGSGGGGILVLTDVVITDLVPLRLRGNYFSLLGVMWAVGSVSGPIVGGAFAQTVSWRWILWINLPILGVGAPLVVLFLKLQFKATSLAQKLARIDWLGGGIFIGSMTAFLIGVSWGGVNYAWSSWHTLVPLIIGSIGMIVFVVWEDRFAVDPLIRTVVVKNHFPLYFQATKGASQMQTGVDLLPGTLTVAPAAIVTGRAITALGTYRWGIWVGWAVTTLGFGLQILLDVHTSTVAWVFITLWTGIGNGLLYPSLIYAIQAAIPDADQAYGVSLYNFFRGLGQTIGVAVGGAIFQNSIKQEIEKYPSITGHAQEWSKDASGLVQIIRTLPHDGAREDLVQCYANALRVVWIVMTAFSAFALVTSAWTQHFDLNRKLETDQGFAYGKNIGKEVKE</sequence>
<evidence type="ECO:0000313" key="9">
    <source>
        <dbReference type="Proteomes" id="UP001305779"/>
    </source>
</evidence>
<protein>
    <recommendedName>
        <fullName evidence="7">Major facilitator superfamily (MFS) profile domain-containing protein</fullName>
    </recommendedName>
</protein>
<proteinExistence type="predicted"/>
<reference evidence="8 9" key="1">
    <citation type="journal article" date="2023" name="G3 (Bethesda)">
        <title>A chromosome-level genome assembly of Zasmidium syzygii isolated from banana leaves.</title>
        <authorList>
            <person name="van Westerhoven A.C."/>
            <person name="Mehrabi R."/>
            <person name="Talebi R."/>
            <person name="Steentjes M.B.F."/>
            <person name="Corcolon B."/>
            <person name="Chong P.A."/>
            <person name="Kema G.H.J."/>
            <person name="Seidl M.F."/>
        </authorList>
    </citation>
    <scope>NUCLEOTIDE SEQUENCE [LARGE SCALE GENOMIC DNA]</scope>
    <source>
        <strain evidence="8 9">P124</strain>
    </source>
</reference>
<evidence type="ECO:0000256" key="3">
    <source>
        <dbReference type="ARBA" id="ARBA00022989"/>
    </source>
</evidence>
<evidence type="ECO:0000256" key="4">
    <source>
        <dbReference type="ARBA" id="ARBA00023136"/>
    </source>
</evidence>
<keyword evidence="9" id="KW-1185">Reference proteome</keyword>
<feature type="transmembrane region" description="Helical" evidence="6">
    <location>
        <begin position="229"/>
        <end position="253"/>
    </location>
</feature>
<dbReference type="Pfam" id="PF07690">
    <property type="entry name" value="MFS_1"/>
    <property type="match status" value="1"/>
</dbReference>
<feature type="transmembrane region" description="Helical" evidence="6">
    <location>
        <begin position="368"/>
        <end position="386"/>
    </location>
</feature>
<dbReference type="Gene3D" id="1.20.1250.20">
    <property type="entry name" value="MFS general substrate transporter like domains"/>
    <property type="match status" value="2"/>
</dbReference>
<feature type="transmembrane region" description="Helical" evidence="6">
    <location>
        <begin position="105"/>
        <end position="124"/>
    </location>
</feature>
<evidence type="ECO:0000256" key="1">
    <source>
        <dbReference type="ARBA" id="ARBA00004141"/>
    </source>
</evidence>
<dbReference type="SUPFAM" id="SSF103473">
    <property type="entry name" value="MFS general substrate transporter"/>
    <property type="match status" value="2"/>
</dbReference>
<keyword evidence="2 6" id="KW-0812">Transmembrane</keyword>
<accession>A0ABR0EM46</accession>
<dbReference type="PRINTS" id="PR01036">
    <property type="entry name" value="TCRTETB"/>
</dbReference>
<feature type="transmembrane region" description="Helical" evidence="6">
    <location>
        <begin position="479"/>
        <end position="500"/>
    </location>
</feature>
<feature type="compositionally biased region" description="Basic and acidic residues" evidence="5">
    <location>
        <begin position="1"/>
        <end position="12"/>
    </location>
</feature>
<comment type="caution">
    <text evidence="8">The sequence shown here is derived from an EMBL/GenBank/DDBJ whole genome shotgun (WGS) entry which is preliminary data.</text>
</comment>
<dbReference type="PROSITE" id="PS50850">
    <property type="entry name" value="MFS"/>
    <property type="match status" value="1"/>
</dbReference>
<evidence type="ECO:0000313" key="8">
    <source>
        <dbReference type="EMBL" id="KAK4502278.1"/>
    </source>
</evidence>
<comment type="subcellular location">
    <subcellularLocation>
        <location evidence="1">Membrane</location>
        <topology evidence="1">Multi-pass membrane protein</topology>
    </subcellularLocation>
</comment>
<name>A0ABR0EM46_ZASCE</name>
<feature type="region of interest" description="Disordered" evidence="5">
    <location>
        <begin position="1"/>
        <end position="27"/>
    </location>
</feature>
<dbReference type="InterPro" id="IPR036259">
    <property type="entry name" value="MFS_trans_sf"/>
</dbReference>
<evidence type="ECO:0000256" key="5">
    <source>
        <dbReference type="SAM" id="MobiDB-lite"/>
    </source>
</evidence>
<gene>
    <name evidence="8" type="ORF">PRZ48_005703</name>
</gene>
<feature type="transmembrane region" description="Helical" evidence="6">
    <location>
        <begin position="193"/>
        <end position="217"/>
    </location>
</feature>
<feature type="transmembrane region" description="Helical" evidence="6">
    <location>
        <begin position="163"/>
        <end position="187"/>
    </location>
</feature>
<feature type="transmembrane region" description="Helical" evidence="6">
    <location>
        <begin position="130"/>
        <end position="151"/>
    </location>
</feature>
<feature type="transmembrane region" description="Helical" evidence="6">
    <location>
        <begin position="259"/>
        <end position="279"/>
    </location>
</feature>
<organism evidence="8 9">
    <name type="scientific">Zasmidium cellare</name>
    <name type="common">Wine cellar mold</name>
    <name type="synonym">Racodium cellare</name>
    <dbReference type="NCBI Taxonomy" id="395010"/>
    <lineage>
        <taxon>Eukaryota</taxon>
        <taxon>Fungi</taxon>
        <taxon>Dikarya</taxon>
        <taxon>Ascomycota</taxon>
        <taxon>Pezizomycotina</taxon>
        <taxon>Dothideomycetes</taxon>
        <taxon>Dothideomycetidae</taxon>
        <taxon>Mycosphaerellales</taxon>
        <taxon>Mycosphaerellaceae</taxon>
        <taxon>Zasmidium</taxon>
    </lineage>
</organism>
<feature type="transmembrane region" description="Helical" evidence="6">
    <location>
        <begin position="343"/>
        <end position="362"/>
    </location>
</feature>
<keyword evidence="3 6" id="KW-1133">Transmembrane helix</keyword>
<dbReference type="InterPro" id="IPR020846">
    <property type="entry name" value="MFS_dom"/>
</dbReference>
<feature type="transmembrane region" description="Helical" evidence="6">
    <location>
        <begin position="36"/>
        <end position="64"/>
    </location>
</feature>
<dbReference type="PANTHER" id="PTHR23501">
    <property type="entry name" value="MAJOR FACILITATOR SUPERFAMILY"/>
    <property type="match status" value="1"/>
</dbReference>
<evidence type="ECO:0000256" key="2">
    <source>
        <dbReference type="ARBA" id="ARBA00022692"/>
    </source>
</evidence>
<dbReference type="Proteomes" id="UP001305779">
    <property type="component" value="Unassembled WGS sequence"/>
</dbReference>
<dbReference type="EMBL" id="JAXOVC010000004">
    <property type="protein sequence ID" value="KAK4502278.1"/>
    <property type="molecule type" value="Genomic_DNA"/>
</dbReference>
<dbReference type="InterPro" id="IPR011701">
    <property type="entry name" value="MFS"/>
</dbReference>